<sequence length="80" mass="7919">MSQTCRYSDIAPAEGVEAISASLGAALAVADHLPAGAAGSLTSSAREVFVSGMAATGLTGAVLLLILAGGSWYCYARKDG</sequence>
<reference evidence="2 3" key="1">
    <citation type="submission" date="2020-08" db="EMBL/GenBank/DDBJ databases">
        <title>Sequencing the genomes of 1000 actinobacteria strains.</title>
        <authorList>
            <person name="Klenk H.-P."/>
        </authorList>
    </citation>
    <scope>NUCLEOTIDE SEQUENCE [LARGE SCALE GENOMIC DNA]</scope>
    <source>
        <strain evidence="2 3">DSM 44598</strain>
    </source>
</reference>
<keyword evidence="1" id="KW-0472">Membrane</keyword>
<organism evidence="2 3">
    <name type="scientific">Nocardiopsis metallicus</name>
    <dbReference type="NCBI Taxonomy" id="179819"/>
    <lineage>
        <taxon>Bacteria</taxon>
        <taxon>Bacillati</taxon>
        <taxon>Actinomycetota</taxon>
        <taxon>Actinomycetes</taxon>
        <taxon>Streptosporangiales</taxon>
        <taxon>Nocardiopsidaceae</taxon>
        <taxon>Nocardiopsis</taxon>
    </lineage>
</organism>
<keyword evidence="1" id="KW-0812">Transmembrane</keyword>
<evidence type="ECO:0000256" key="1">
    <source>
        <dbReference type="SAM" id="Phobius"/>
    </source>
</evidence>
<accession>A0A840WAK2</accession>
<evidence type="ECO:0000313" key="2">
    <source>
        <dbReference type="EMBL" id="MBB5492423.1"/>
    </source>
</evidence>
<name>A0A840WAK2_9ACTN</name>
<dbReference type="AlphaFoldDB" id="A0A840WAK2"/>
<evidence type="ECO:0000313" key="3">
    <source>
        <dbReference type="Proteomes" id="UP000579647"/>
    </source>
</evidence>
<gene>
    <name evidence="2" type="ORF">HNR07_003560</name>
</gene>
<protein>
    <submittedName>
        <fullName evidence="2">Uncharacterized protein</fullName>
    </submittedName>
</protein>
<keyword evidence="1" id="KW-1133">Transmembrane helix</keyword>
<dbReference type="RefSeq" id="WP_184373100.1">
    <property type="nucleotide sequence ID" value="NZ_BAAAKM010000050.1"/>
</dbReference>
<dbReference type="EMBL" id="JACHDO010000001">
    <property type="protein sequence ID" value="MBB5492423.1"/>
    <property type="molecule type" value="Genomic_DNA"/>
</dbReference>
<dbReference type="Proteomes" id="UP000579647">
    <property type="component" value="Unassembled WGS sequence"/>
</dbReference>
<comment type="caution">
    <text evidence="2">The sequence shown here is derived from an EMBL/GenBank/DDBJ whole genome shotgun (WGS) entry which is preliminary data.</text>
</comment>
<feature type="transmembrane region" description="Helical" evidence="1">
    <location>
        <begin position="48"/>
        <end position="75"/>
    </location>
</feature>
<keyword evidence="3" id="KW-1185">Reference proteome</keyword>
<proteinExistence type="predicted"/>